<sequence>MHIGELSDMHLRPSKRALPFPKSNPTKHVDYKIESYYNSIIHRLKTCGKWFICLMIIFNLCIYYVKPDSLSWENVLVQCGVWATIFMFQILFELDKIEERVENGTTEVQLKNNEDKIIRKVTTGNAEVKFMWDIMNDSESSMRTQKAERISKISRF</sequence>
<evidence type="ECO:0000313" key="2">
    <source>
        <dbReference type="Proteomes" id="UP000198287"/>
    </source>
</evidence>
<protein>
    <submittedName>
        <fullName evidence="1">Uncharacterized protein</fullName>
    </submittedName>
</protein>
<evidence type="ECO:0000313" key="1">
    <source>
        <dbReference type="EMBL" id="OXA62232.1"/>
    </source>
</evidence>
<proteinExistence type="predicted"/>
<name>A0A226EXC0_FOLCA</name>
<dbReference type="AlphaFoldDB" id="A0A226EXC0"/>
<accession>A0A226EXC0</accession>
<reference evidence="1 2" key="1">
    <citation type="submission" date="2015-12" db="EMBL/GenBank/DDBJ databases">
        <title>The genome of Folsomia candida.</title>
        <authorList>
            <person name="Faddeeva A."/>
            <person name="Derks M.F."/>
            <person name="Anvar Y."/>
            <person name="Smit S."/>
            <person name="Van Straalen N."/>
            <person name="Roelofs D."/>
        </authorList>
    </citation>
    <scope>NUCLEOTIDE SEQUENCE [LARGE SCALE GENOMIC DNA]</scope>
    <source>
        <strain evidence="1 2">VU population</strain>
        <tissue evidence="1">Whole body</tissue>
    </source>
</reference>
<dbReference type="EMBL" id="LNIX01000001">
    <property type="protein sequence ID" value="OXA62232.1"/>
    <property type="molecule type" value="Genomic_DNA"/>
</dbReference>
<organism evidence="1 2">
    <name type="scientific">Folsomia candida</name>
    <name type="common">Springtail</name>
    <dbReference type="NCBI Taxonomy" id="158441"/>
    <lineage>
        <taxon>Eukaryota</taxon>
        <taxon>Metazoa</taxon>
        <taxon>Ecdysozoa</taxon>
        <taxon>Arthropoda</taxon>
        <taxon>Hexapoda</taxon>
        <taxon>Collembola</taxon>
        <taxon>Entomobryomorpha</taxon>
        <taxon>Isotomoidea</taxon>
        <taxon>Isotomidae</taxon>
        <taxon>Proisotominae</taxon>
        <taxon>Folsomia</taxon>
    </lineage>
</organism>
<keyword evidence="2" id="KW-1185">Reference proteome</keyword>
<comment type="caution">
    <text evidence="1">The sequence shown here is derived from an EMBL/GenBank/DDBJ whole genome shotgun (WGS) entry which is preliminary data.</text>
</comment>
<dbReference type="Proteomes" id="UP000198287">
    <property type="component" value="Unassembled WGS sequence"/>
</dbReference>
<gene>
    <name evidence="1" type="ORF">Fcan01_01326</name>
</gene>